<dbReference type="EMBL" id="LAZR01019466">
    <property type="protein sequence ID" value="KKL92426.1"/>
    <property type="molecule type" value="Genomic_DNA"/>
</dbReference>
<name>A0A0F9GPL6_9ZZZZ</name>
<organism evidence="1">
    <name type="scientific">marine sediment metagenome</name>
    <dbReference type="NCBI Taxonomy" id="412755"/>
    <lineage>
        <taxon>unclassified sequences</taxon>
        <taxon>metagenomes</taxon>
        <taxon>ecological metagenomes</taxon>
    </lineage>
</organism>
<accession>A0A0F9GPL6</accession>
<reference evidence="1" key="1">
    <citation type="journal article" date="2015" name="Nature">
        <title>Complex archaea that bridge the gap between prokaryotes and eukaryotes.</title>
        <authorList>
            <person name="Spang A."/>
            <person name="Saw J.H."/>
            <person name="Jorgensen S.L."/>
            <person name="Zaremba-Niedzwiedzka K."/>
            <person name="Martijn J."/>
            <person name="Lind A.E."/>
            <person name="van Eijk R."/>
            <person name="Schleper C."/>
            <person name="Guy L."/>
            <person name="Ettema T.J."/>
        </authorList>
    </citation>
    <scope>NUCLEOTIDE SEQUENCE</scope>
</reference>
<proteinExistence type="predicted"/>
<dbReference type="AlphaFoldDB" id="A0A0F9GPL6"/>
<protein>
    <submittedName>
        <fullName evidence="1">Uncharacterized protein</fullName>
    </submittedName>
</protein>
<evidence type="ECO:0000313" key="1">
    <source>
        <dbReference type="EMBL" id="KKL92426.1"/>
    </source>
</evidence>
<gene>
    <name evidence="1" type="ORF">LCGC14_1884810</name>
</gene>
<sequence>MTAPIILQRQRFGQALQKAATPFLEALQDRRTREIQEAQFAQRQSLLERQLQQQQQSQARSQAASFLMAAINQGVPVTDPLIAQFEKTLEAPGLAKAFVGATERSKAKENRDFEAFLEESGFTDVAKRGLRVDRALAGMATPPTAEIRSQIFQRVAPGEETAFEKANLENLRARTLKLNREIQAAAVPTEAQQRQAAEAQGITGDKFLPFIDYAGILTTRLKQKEIDPGALVIRTALNLIAQTTDILGQPTSLPQEAVSVAIGVIRDIVPGAEDIQIGPEGIAVLSAQESATRLVLQWQKLKPRDRRNFPIGETGVTVDLRSEDKLRSFLEEQLKLIVPEGQRSQISEIIRLAIRRGLGF</sequence>
<comment type="caution">
    <text evidence="1">The sequence shown here is derived from an EMBL/GenBank/DDBJ whole genome shotgun (WGS) entry which is preliminary data.</text>
</comment>